<protein>
    <submittedName>
        <fullName evidence="2">Uncharacterized protein</fullName>
    </submittedName>
</protein>
<dbReference type="Pfam" id="PF16093">
    <property type="entry name" value="PAC4"/>
    <property type="match status" value="1"/>
</dbReference>
<dbReference type="InterPro" id="IPR032157">
    <property type="entry name" value="PAC4"/>
</dbReference>
<evidence type="ECO:0000313" key="3">
    <source>
        <dbReference type="Proteomes" id="UP000075230"/>
    </source>
</evidence>
<dbReference type="Proteomes" id="UP000075230">
    <property type="component" value="Unassembled WGS sequence"/>
</dbReference>
<sequence length="134" mass="14653">MTTEIKELSLPLPYTPHTTAHIHLTRHQTCSTVFLTSSTPGDAAGSIKPMGSFVYAMPDRMNPKNVLSTTIYSSPGSVEYTARIAKILARRMKTPVYVGGSIEPATMGVMAEEEIEGVKRIVEVVVRGWEGMKI</sequence>
<reference evidence="2 3" key="1">
    <citation type="journal article" date="2016" name="DNA Res.">
        <title>Genome sequence of Aspergillus luchuensis NBRC 4314.</title>
        <authorList>
            <person name="Yamada O."/>
            <person name="Machida M."/>
            <person name="Hosoyama A."/>
            <person name="Goto M."/>
            <person name="Takahashi T."/>
            <person name="Futagami T."/>
            <person name="Yamagata Y."/>
            <person name="Takeuchi M."/>
            <person name="Kobayashi T."/>
            <person name="Koike H."/>
            <person name="Abe K."/>
            <person name="Asai K."/>
            <person name="Arita M."/>
            <person name="Fujita N."/>
            <person name="Fukuda K."/>
            <person name="Higa K."/>
            <person name="Horikawa H."/>
            <person name="Ishikawa T."/>
            <person name="Jinno K."/>
            <person name="Kato Y."/>
            <person name="Kirimura K."/>
            <person name="Mizutani O."/>
            <person name="Nakasone K."/>
            <person name="Sano M."/>
            <person name="Shiraishi Y."/>
            <person name="Tsukahara M."/>
            <person name="Gomi K."/>
        </authorList>
    </citation>
    <scope>NUCLEOTIDE SEQUENCE [LARGE SCALE GENOMIC DNA]</scope>
    <source>
        <strain evidence="2 3">RIB 2604</strain>
    </source>
</reference>
<reference evidence="3" key="2">
    <citation type="submission" date="2016-02" db="EMBL/GenBank/DDBJ databases">
        <title>Genome sequencing of Aspergillus luchuensis NBRC 4314.</title>
        <authorList>
            <person name="Yamada O."/>
        </authorList>
    </citation>
    <scope>NUCLEOTIDE SEQUENCE [LARGE SCALE GENOMIC DNA]</scope>
    <source>
        <strain evidence="3">RIB 2604</strain>
    </source>
</reference>
<proteinExistence type="predicted"/>
<dbReference type="AlphaFoldDB" id="A0A146FB24"/>
<dbReference type="VEuPathDB" id="FungiDB:ASPFODRAFT_183354"/>
<dbReference type="GeneID" id="64954569"/>
<dbReference type="EMBL" id="BCWF01000017">
    <property type="protein sequence ID" value="GAT23126.1"/>
    <property type="molecule type" value="Genomic_DNA"/>
</dbReference>
<organism evidence="2 3">
    <name type="scientific">Aspergillus kawachii</name>
    <name type="common">White koji mold</name>
    <name type="synonym">Aspergillus awamori var. kawachi</name>
    <dbReference type="NCBI Taxonomy" id="1069201"/>
    <lineage>
        <taxon>Eukaryota</taxon>
        <taxon>Fungi</taxon>
        <taxon>Dikarya</taxon>
        <taxon>Ascomycota</taxon>
        <taxon>Pezizomycotina</taxon>
        <taxon>Eurotiomycetes</taxon>
        <taxon>Eurotiomycetidae</taxon>
        <taxon>Eurotiales</taxon>
        <taxon>Aspergillaceae</taxon>
        <taxon>Aspergillus</taxon>
        <taxon>Aspergillus subgen. Circumdati</taxon>
    </lineage>
</organism>
<dbReference type="Proteomes" id="UP000661280">
    <property type="component" value="Chromosome 1"/>
</dbReference>
<keyword evidence="4" id="KW-1185">Reference proteome</keyword>
<dbReference type="Gene3D" id="3.30.230.100">
    <property type="match status" value="1"/>
</dbReference>
<evidence type="ECO:0000313" key="1">
    <source>
        <dbReference type="EMBL" id="BCR93244.1"/>
    </source>
</evidence>
<dbReference type="EMBL" id="AP024425">
    <property type="protein sequence ID" value="BCR93244.1"/>
    <property type="molecule type" value="Genomic_DNA"/>
</dbReference>
<name>A0A146FB24_ASPKA</name>
<dbReference type="KEGG" id="aluc:AKAW2_10290S"/>
<dbReference type="OrthoDB" id="5407417at2759"/>
<dbReference type="RefSeq" id="XP_041537010.1">
    <property type="nucleotide sequence ID" value="XM_041685546.1"/>
</dbReference>
<evidence type="ECO:0000313" key="2">
    <source>
        <dbReference type="EMBL" id="GAT23126.1"/>
    </source>
</evidence>
<gene>
    <name evidence="1" type="ORF">AKAW2_10290S</name>
    <name evidence="2" type="ORF">RIB2604_01702620</name>
</gene>
<accession>A0A146FB24</accession>
<reference evidence="1" key="4">
    <citation type="submission" date="2021-02" db="EMBL/GenBank/DDBJ databases">
        <title>Aspergillus luchuensis mut. kawachii IFO 4304 genome sequence.</title>
        <authorList>
            <person name="Mori K."/>
            <person name="Kadooka C."/>
            <person name="Goto M."/>
            <person name="Futagami T."/>
        </authorList>
    </citation>
    <scope>NUCLEOTIDE SEQUENCE</scope>
    <source>
        <strain evidence="1">IFO 4308</strain>
    </source>
</reference>
<dbReference type="GO" id="GO:0043248">
    <property type="term" value="P:proteasome assembly"/>
    <property type="evidence" value="ECO:0007669"/>
    <property type="project" value="InterPro"/>
</dbReference>
<evidence type="ECO:0000313" key="4">
    <source>
        <dbReference type="Proteomes" id="UP000661280"/>
    </source>
</evidence>
<reference evidence="1" key="3">
    <citation type="submission" date="2021-01" db="EMBL/GenBank/DDBJ databases">
        <authorList>
            <consortium name="Aspergillus luchuensis mut. kawachii IFO 4304 genome sequencing consortium"/>
            <person name="Kazuki M."/>
            <person name="Futagami T."/>
        </authorList>
    </citation>
    <scope>NUCLEOTIDE SEQUENCE</scope>
    <source>
        <strain evidence="1">IFO 4308</strain>
    </source>
</reference>